<gene>
    <name evidence="3" type="ORF">MTBPR1_80139</name>
</gene>
<dbReference type="SUPFAM" id="SSF50199">
    <property type="entry name" value="Staphylococcal nuclease"/>
    <property type="match status" value="1"/>
</dbReference>
<proteinExistence type="predicted"/>
<keyword evidence="4" id="KW-1185">Reference proteome</keyword>
<protein>
    <submittedName>
        <fullName evidence="3">Nuclease (SNase) (Modular protein)</fullName>
    </submittedName>
</protein>
<evidence type="ECO:0000256" key="1">
    <source>
        <dbReference type="SAM" id="Phobius"/>
    </source>
</evidence>
<keyword evidence="1" id="KW-0472">Membrane</keyword>
<dbReference type="Pfam" id="PF00565">
    <property type="entry name" value="SNase"/>
    <property type="match status" value="1"/>
</dbReference>
<dbReference type="InterPro" id="IPR035437">
    <property type="entry name" value="SNase_OB-fold_sf"/>
</dbReference>
<dbReference type="Gene3D" id="2.40.50.90">
    <property type="match status" value="1"/>
</dbReference>
<dbReference type="STRING" id="1867952.MTBPR1_80139"/>
<name>A0A1C3RLD3_9PROT</name>
<feature type="domain" description="TNase-like" evidence="2">
    <location>
        <begin position="130"/>
        <end position="251"/>
    </location>
</feature>
<dbReference type="InterPro" id="IPR016071">
    <property type="entry name" value="Staphylococal_nuclease_OB-fold"/>
</dbReference>
<evidence type="ECO:0000313" key="3">
    <source>
        <dbReference type="EMBL" id="SCA58085.1"/>
    </source>
</evidence>
<dbReference type="EMBL" id="FLYE01000047">
    <property type="protein sequence ID" value="SCA58085.1"/>
    <property type="molecule type" value="Genomic_DNA"/>
</dbReference>
<accession>A0A1C3RLD3</accession>
<sequence>MPRYKMIIIPAAKNIRDNRRVLAFFSCSRFSAKSYPQPGQAGAVEETPSLVHSGQEIRAINFVLSAKEIILGTWAKVRSSLAAYLNLSNSSIAMQKAGVHNQVKKAQKRGKSVYYALAVCSLFMSFPVFAGIPAKVLYVIDGDTFKAKLDLGAGKAMVTSVRVAHIDTPETKWGFECLAEKRAGLQASSYARFLLREGSQVQLSHFKKDKYEGRVVAQVTLGDGRDYGAVMLSQKLAVPYEGGRKQKIWCGAK</sequence>
<organism evidence="3 4">
    <name type="scientific">Candidatus Terasakiella magnetica</name>
    <dbReference type="NCBI Taxonomy" id="1867952"/>
    <lineage>
        <taxon>Bacteria</taxon>
        <taxon>Pseudomonadati</taxon>
        <taxon>Pseudomonadota</taxon>
        <taxon>Alphaproteobacteria</taxon>
        <taxon>Rhodospirillales</taxon>
        <taxon>Terasakiellaceae</taxon>
        <taxon>Terasakiella</taxon>
    </lineage>
</organism>
<dbReference type="Proteomes" id="UP000231658">
    <property type="component" value="Unassembled WGS sequence"/>
</dbReference>
<keyword evidence="1" id="KW-1133">Transmembrane helix</keyword>
<feature type="transmembrane region" description="Helical" evidence="1">
    <location>
        <begin position="113"/>
        <end position="132"/>
    </location>
</feature>
<dbReference type="AlphaFoldDB" id="A0A1C3RLD3"/>
<reference evidence="3 4" key="1">
    <citation type="submission" date="2016-07" db="EMBL/GenBank/DDBJ databases">
        <authorList>
            <person name="Lefevre C.T."/>
        </authorList>
    </citation>
    <scope>NUCLEOTIDE SEQUENCE [LARGE SCALE GENOMIC DNA]</scope>
    <source>
        <strain evidence="3">PR1</strain>
    </source>
</reference>
<dbReference type="SMART" id="SM00318">
    <property type="entry name" value="SNc"/>
    <property type="match status" value="1"/>
</dbReference>
<evidence type="ECO:0000313" key="4">
    <source>
        <dbReference type="Proteomes" id="UP000231658"/>
    </source>
</evidence>
<evidence type="ECO:0000259" key="2">
    <source>
        <dbReference type="SMART" id="SM00318"/>
    </source>
</evidence>
<keyword evidence="1" id="KW-0812">Transmembrane</keyword>